<reference evidence="1 2" key="1">
    <citation type="submission" date="2017-08" db="EMBL/GenBank/DDBJ databases">
        <title>Substantial Increase in Enzyme Production by Combined Drug-Resistance Mutations in Paenibacillus agaridevorans.</title>
        <authorList>
            <person name="Tanaka Y."/>
            <person name="Funane K."/>
            <person name="Hosaka T."/>
            <person name="Shiwa Y."/>
            <person name="Fujita N."/>
            <person name="Miyazaki T."/>
            <person name="Yoshikawa H."/>
            <person name="Murakami K."/>
            <person name="Kasahara K."/>
            <person name="Inaoka T."/>
            <person name="Hiraga Y."/>
            <person name="Ochi K."/>
        </authorList>
    </citation>
    <scope>NUCLEOTIDE SEQUENCE [LARGE SCALE GENOMIC DNA]</scope>
    <source>
        <strain evidence="1 2">T-3040</strain>
    </source>
</reference>
<sequence>MSDRIKIGHLFPIKTTPIQLEKADKTHTHQQGKPVSTEFRDLLESKVLKFSHHAETRMEQRGIKLQPDSLTQIMQAVDDAASKGAKDSLIVYRDIAMIVNVPSRTVVTALDGNQMKSNVFTQIDSAIILN</sequence>
<dbReference type="Pfam" id="PF12611">
    <property type="entry name" value="Flagellar_put"/>
    <property type="match status" value="1"/>
</dbReference>
<proteinExistence type="predicted"/>
<accession>A0A2R5EVB0</accession>
<keyword evidence="1" id="KW-0282">Flagellum</keyword>
<dbReference type="Proteomes" id="UP000245202">
    <property type="component" value="Unassembled WGS sequence"/>
</dbReference>
<organism evidence="1 2">
    <name type="scientific">Paenibacillus agaridevorans</name>
    <dbReference type="NCBI Taxonomy" id="171404"/>
    <lineage>
        <taxon>Bacteria</taxon>
        <taxon>Bacillati</taxon>
        <taxon>Bacillota</taxon>
        <taxon>Bacilli</taxon>
        <taxon>Bacillales</taxon>
        <taxon>Paenibacillaceae</taxon>
        <taxon>Paenibacillus</taxon>
    </lineage>
</organism>
<name>A0A2R5EVB0_9BACL</name>
<keyword evidence="1" id="KW-0969">Cilium</keyword>
<dbReference type="EMBL" id="BDQX01000243">
    <property type="protein sequence ID" value="GBG09599.1"/>
    <property type="molecule type" value="Genomic_DNA"/>
</dbReference>
<evidence type="ECO:0000313" key="1">
    <source>
        <dbReference type="EMBL" id="GBG09599.1"/>
    </source>
</evidence>
<dbReference type="RefSeq" id="WP_087570970.1">
    <property type="nucleotide sequence ID" value="NZ_BDQX01000243.1"/>
</dbReference>
<comment type="caution">
    <text evidence="1">The sequence shown here is derived from an EMBL/GenBank/DDBJ whole genome shotgun (WGS) entry which is preliminary data.</text>
</comment>
<dbReference type="AlphaFoldDB" id="A0A2R5EVB0"/>
<gene>
    <name evidence="1" type="ORF">PAT3040_04256</name>
</gene>
<evidence type="ECO:0000313" key="2">
    <source>
        <dbReference type="Proteomes" id="UP000245202"/>
    </source>
</evidence>
<keyword evidence="1" id="KW-0966">Cell projection</keyword>
<dbReference type="InterPro" id="IPR013367">
    <property type="entry name" value="Flagellar_put"/>
</dbReference>
<protein>
    <submittedName>
        <fullName evidence="1">Flagellar biosynthesis protein</fullName>
    </submittedName>
</protein>
<dbReference type="NCBIfam" id="TIGR02530">
    <property type="entry name" value="flg_new"/>
    <property type="match status" value="1"/>
</dbReference>
<keyword evidence="2" id="KW-1185">Reference proteome</keyword>